<dbReference type="Pfam" id="PF07394">
    <property type="entry name" value="DUF1501"/>
    <property type="match status" value="1"/>
</dbReference>
<keyword evidence="2" id="KW-1185">Reference proteome</keyword>
<dbReference type="RefSeq" id="WP_202921750.1">
    <property type="nucleotide sequence ID" value="NZ_CP036274.1"/>
</dbReference>
<reference evidence="1 2" key="1">
    <citation type="submission" date="2019-02" db="EMBL/GenBank/DDBJ databases">
        <title>Deep-cultivation of Planctomycetes and their phenomic and genomic characterization uncovers novel biology.</title>
        <authorList>
            <person name="Wiegand S."/>
            <person name="Jogler M."/>
            <person name="Boedeker C."/>
            <person name="Pinto D."/>
            <person name="Vollmers J."/>
            <person name="Rivas-Marin E."/>
            <person name="Kohn T."/>
            <person name="Peeters S.H."/>
            <person name="Heuer A."/>
            <person name="Rast P."/>
            <person name="Oberbeckmann S."/>
            <person name="Bunk B."/>
            <person name="Jeske O."/>
            <person name="Meyerdierks A."/>
            <person name="Storesund J.E."/>
            <person name="Kallscheuer N."/>
            <person name="Luecker S."/>
            <person name="Lage O.M."/>
            <person name="Pohl T."/>
            <person name="Merkel B.J."/>
            <person name="Hornburger P."/>
            <person name="Mueller R.-W."/>
            <person name="Bruemmer F."/>
            <person name="Labrenz M."/>
            <person name="Spormann A.M."/>
            <person name="Op den Camp H."/>
            <person name="Overmann J."/>
            <person name="Amann R."/>
            <person name="Jetten M.S.M."/>
            <person name="Mascher T."/>
            <person name="Medema M.H."/>
            <person name="Devos D.P."/>
            <person name="Kaster A.-K."/>
            <person name="Ovreas L."/>
            <person name="Rohde M."/>
            <person name="Galperin M.Y."/>
            <person name="Jogler C."/>
        </authorList>
    </citation>
    <scope>NUCLEOTIDE SEQUENCE [LARGE SCALE GENOMIC DNA]</scope>
    <source>
        <strain evidence="1 2">ETA_A8</strain>
    </source>
</reference>
<dbReference type="EMBL" id="CP036274">
    <property type="protein sequence ID" value="QDU27145.1"/>
    <property type="molecule type" value="Genomic_DNA"/>
</dbReference>
<accession>A0A517YA90</accession>
<dbReference type="InterPro" id="IPR006311">
    <property type="entry name" value="TAT_signal"/>
</dbReference>
<dbReference type="AlphaFoldDB" id="A0A517YA90"/>
<dbReference type="InterPro" id="IPR010869">
    <property type="entry name" value="DUF1501"/>
</dbReference>
<evidence type="ECO:0000313" key="2">
    <source>
        <dbReference type="Proteomes" id="UP000315017"/>
    </source>
</evidence>
<dbReference type="Proteomes" id="UP000315017">
    <property type="component" value="Chromosome"/>
</dbReference>
<dbReference type="KEGG" id="aagg:ETAA8_22300"/>
<dbReference type="PANTHER" id="PTHR43737">
    <property type="entry name" value="BLL7424 PROTEIN"/>
    <property type="match status" value="1"/>
</dbReference>
<name>A0A517YA90_9BACT</name>
<dbReference type="PANTHER" id="PTHR43737:SF1">
    <property type="entry name" value="DUF1501 DOMAIN-CONTAINING PROTEIN"/>
    <property type="match status" value="1"/>
</dbReference>
<dbReference type="SUPFAM" id="SSF53649">
    <property type="entry name" value="Alkaline phosphatase-like"/>
    <property type="match status" value="1"/>
</dbReference>
<evidence type="ECO:0000313" key="1">
    <source>
        <dbReference type="EMBL" id="QDU27145.1"/>
    </source>
</evidence>
<protein>
    <recommendedName>
        <fullName evidence="3">DUF1501 domain-containing protein</fullName>
    </recommendedName>
</protein>
<dbReference type="InterPro" id="IPR017850">
    <property type="entry name" value="Alkaline_phosphatase_core_sf"/>
</dbReference>
<organism evidence="1 2">
    <name type="scientific">Anatilimnocola aggregata</name>
    <dbReference type="NCBI Taxonomy" id="2528021"/>
    <lineage>
        <taxon>Bacteria</taxon>
        <taxon>Pseudomonadati</taxon>
        <taxon>Planctomycetota</taxon>
        <taxon>Planctomycetia</taxon>
        <taxon>Pirellulales</taxon>
        <taxon>Pirellulaceae</taxon>
        <taxon>Anatilimnocola</taxon>
    </lineage>
</organism>
<gene>
    <name evidence="1" type="ORF">ETAA8_22300</name>
</gene>
<evidence type="ECO:0008006" key="3">
    <source>
        <dbReference type="Google" id="ProtNLM"/>
    </source>
</evidence>
<sequence length="471" mass="51794">MTTNQAGKTEFPAIDRRRMLGCLAGGFGSVGLATMLGESAAADSSPAKRSLPHHEPRAKRVIFLFMNGGPSQIDTFDPKPELARWEGKRLPVLDQNTNKLLGKPRPLGNAFPSPWKFAKHGECGMDVSELFPHVATHADDLCLIRSMCCDSFFHAQGTLEMMTGSGLFLRPSMGSWLTYGLGTENRNLPGFVVLGNVMGNVDATKVFSSAFLPAEFQGTRLPNLKEPIPNLKSPIAETEQRAQLDVMQQLNARHLDRRADTSALNARIEAFELAFRMQTVASDAFDITRETAATQQLYGLDQPTTNDYGQKCLLARRLVERGVRCVVVNHTDWDQHSNLLAGHAKNSLSVDQPIAGLLADLKQRGLLDDTLVIWGGEFGRTPNTEGKNGRDHNTAAFSMWLAGGGVKGGHIHGVTDEFGAYTTEGRTHVHDLHATILHLMGINHEQFTYRYSGRDYRLTDVFGTVVRDILA</sequence>
<proteinExistence type="predicted"/>
<dbReference type="PROSITE" id="PS51318">
    <property type="entry name" value="TAT"/>
    <property type="match status" value="1"/>
</dbReference>
<dbReference type="Gene3D" id="3.40.720.10">
    <property type="entry name" value="Alkaline Phosphatase, subunit A"/>
    <property type="match status" value="1"/>
</dbReference>